<dbReference type="EMBL" id="GBRH01257811">
    <property type="protein sequence ID" value="JAD40084.1"/>
    <property type="molecule type" value="Transcribed_RNA"/>
</dbReference>
<evidence type="ECO:0000313" key="1">
    <source>
        <dbReference type="EMBL" id="JAD40084.1"/>
    </source>
</evidence>
<reference evidence="1" key="1">
    <citation type="submission" date="2014-09" db="EMBL/GenBank/DDBJ databases">
        <authorList>
            <person name="Magalhaes I.L.F."/>
            <person name="Oliveira U."/>
            <person name="Santos F.R."/>
            <person name="Vidigal T.H.D.A."/>
            <person name="Brescovit A.D."/>
            <person name="Santos A.J."/>
        </authorList>
    </citation>
    <scope>NUCLEOTIDE SEQUENCE</scope>
    <source>
        <tissue evidence="1">Shoot tissue taken approximately 20 cm above the soil surface</tissue>
    </source>
</reference>
<proteinExistence type="predicted"/>
<reference evidence="1" key="2">
    <citation type="journal article" date="2015" name="Data Brief">
        <title>Shoot transcriptome of the giant reed, Arundo donax.</title>
        <authorList>
            <person name="Barrero R.A."/>
            <person name="Guerrero F.D."/>
            <person name="Moolhuijzen P."/>
            <person name="Goolsby J.A."/>
            <person name="Tidwell J."/>
            <person name="Bellgard S.E."/>
            <person name="Bellgard M.I."/>
        </authorList>
    </citation>
    <scope>NUCLEOTIDE SEQUENCE</scope>
    <source>
        <tissue evidence="1">Shoot tissue taken approximately 20 cm above the soil surface</tissue>
    </source>
</reference>
<sequence length="34" mass="3635">MGVLVMDTVVAEAAVCDLEVGKIPPQLLKRTLKP</sequence>
<organism evidence="1">
    <name type="scientific">Arundo donax</name>
    <name type="common">Giant reed</name>
    <name type="synonym">Donax arundinaceus</name>
    <dbReference type="NCBI Taxonomy" id="35708"/>
    <lineage>
        <taxon>Eukaryota</taxon>
        <taxon>Viridiplantae</taxon>
        <taxon>Streptophyta</taxon>
        <taxon>Embryophyta</taxon>
        <taxon>Tracheophyta</taxon>
        <taxon>Spermatophyta</taxon>
        <taxon>Magnoliopsida</taxon>
        <taxon>Liliopsida</taxon>
        <taxon>Poales</taxon>
        <taxon>Poaceae</taxon>
        <taxon>PACMAD clade</taxon>
        <taxon>Arundinoideae</taxon>
        <taxon>Arundineae</taxon>
        <taxon>Arundo</taxon>
    </lineage>
</organism>
<dbReference type="AlphaFoldDB" id="A0A0A8ZL24"/>
<accession>A0A0A8ZL24</accession>
<protein>
    <submittedName>
        <fullName evidence="1">Uncharacterized protein</fullName>
    </submittedName>
</protein>
<name>A0A0A8ZL24_ARUDO</name>